<keyword evidence="1" id="KW-1133">Transmembrane helix</keyword>
<dbReference type="GeneID" id="39745161"/>
<name>A0A1Y1JVE5_PLAGO</name>
<dbReference type="Proteomes" id="UP000195521">
    <property type="component" value="Unassembled WGS sequence"/>
</dbReference>
<reference evidence="3" key="1">
    <citation type="submission" date="2017-04" db="EMBL/GenBank/DDBJ databases">
        <title>Plasmodium gonderi genome.</title>
        <authorList>
            <person name="Arisue N."/>
            <person name="Honma H."/>
            <person name="Kawai S."/>
            <person name="Tougan T."/>
            <person name="Tanabe K."/>
            <person name="Horii T."/>
        </authorList>
    </citation>
    <scope>NUCLEOTIDE SEQUENCE [LARGE SCALE GENOMIC DNA]</scope>
    <source>
        <strain evidence="3">ATCC 30045</strain>
    </source>
</reference>
<keyword evidence="1" id="KW-0812">Transmembrane</keyword>
<proteinExistence type="predicted"/>
<dbReference type="OrthoDB" id="10315137at2759"/>
<feature type="transmembrane region" description="Helical" evidence="1">
    <location>
        <begin position="190"/>
        <end position="209"/>
    </location>
</feature>
<evidence type="ECO:0000313" key="3">
    <source>
        <dbReference type="Proteomes" id="UP000195521"/>
    </source>
</evidence>
<protein>
    <submittedName>
        <fullName evidence="2">Variable surface protein</fullName>
    </submittedName>
</protein>
<evidence type="ECO:0000256" key="1">
    <source>
        <dbReference type="SAM" id="Phobius"/>
    </source>
</evidence>
<evidence type="ECO:0000313" key="2">
    <source>
        <dbReference type="EMBL" id="GAW84353.1"/>
    </source>
</evidence>
<dbReference type="AlphaFoldDB" id="A0A1Y1JVE5"/>
<keyword evidence="1" id="KW-0472">Membrane</keyword>
<dbReference type="EMBL" id="BDQF01000250">
    <property type="protein sequence ID" value="GAW84353.1"/>
    <property type="molecule type" value="Genomic_DNA"/>
</dbReference>
<comment type="caution">
    <text evidence="2">The sequence shown here is derived from an EMBL/GenBank/DDBJ whole genome shotgun (WGS) entry which is preliminary data.</text>
</comment>
<gene>
    <name evidence="2" type="ORF">PGO_002510</name>
</gene>
<sequence>MRINKSLPNKDQIYGILLDINHDFENEIQYDNTGVSSTNDPVLRNIALYISKIYNHFNVLCSIHSYPKEDCKDICKYINKWLNQKKSIYTCDNQCNFNKTLWDKYIEELWNSLVKKDEGIEWCSRDNEVNTNAFPTKMIPNSCYKNAPTEFSISCVDNEVVRIVERVTECPIHDASIDEISTRLSTKSTMIASVGYILFVMVVIVFSFYKFSPVKSNYYRIIERIKGFGKSKNEKEIQCNFKNWGTSQMFSENDNCKLHYNNSVI</sequence>
<organism evidence="2 3">
    <name type="scientific">Plasmodium gonderi</name>
    <dbReference type="NCBI Taxonomy" id="77519"/>
    <lineage>
        <taxon>Eukaryota</taxon>
        <taxon>Sar</taxon>
        <taxon>Alveolata</taxon>
        <taxon>Apicomplexa</taxon>
        <taxon>Aconoidasida</taxon>
        <taxon>Haemosporida</taxon>
        <taxon>Plasmodiidae</taxon>
        <taxon>Plasmodium</taxon>
        <taxon>Plasmodium (Plasmodium)</taxon>
    </lineage>
</organism>
<keyword evidence="3" id="KW-1185">Reference proteome</keyword>
<accession>A0A1Y1JVE5</accession>
<dbReference type="RefSeq" id="XP_028546942.1">
    <property type="nucleotide sequence ID" value="XM_028691141.1"/>
</dbReference>